<organism evidence="1 2">
    <name type="scientific">Youngiibacter multivorans</name>
    <dbReference type="NCBI Taxonomy" id="937251"/>
    <lineage>
        <taxon>Bacteria</taxon>
        <taxon>Bacillati</taxon>
        <taxon>Bacillota</taxon>
        <taxon>Clostridia</taxon>
        <taxon>Eubacteriales</taxon>
        <taxon>Clostridiaceae</taxon>
        <taxon>Youngiibacter</taxon>
    </lineage>
</organism>
<proteinExistence type="predicted"/>
<evidence type="ECO:0000313" key="1">
    <source>
        <dbReference type="EMBL" id="MBP1919666.1"/>
    </source>
</evidence>
<evidence type="ECO:0000313" key="2">
    <source>
        <dbReference type="Proteomes" id="UP001519271"/>
    </source>
</evidence>
<name>A0ABS4G544_9CLOT</name>
<protein>
    <submittedName>
        <fullName evidence="1">Uncharacterized protein</fullName>
    </submittedName>
</protein>
<keyword evidence="2" id="KW-1185">Reference proteome</keyword>
<comment type="caution">
    <text evidence="1">The sequence shown here is derived from an EMBL/GenBank/DDBJ whole genome shotgun (WGS) entry which is preliminary data.</text>
</comment>
<gene>
    <name evidence="1" type="ORF">J2Z34_002162</name>
</gene>
<reference evidence="1 2" key="1">
    <citation type="submission" date="2021-03" db="EMBL/GenBank/DDBJ databases">
        <title>Genomic Encyclopedia of Type Strains, Phase IV (KMG-IV): sequencing the most valuable type-strain genomes for metagenomic binning, comparative biology and taxonomic classification.</title>
        <authorList>
            <person name="Goeker M."/>
        </authorList>
    </citation>
    <scope>NUCLEOTIDE SEQUENCE [LARGE SCALE GENOMIC DNA]</scope>
    <source>
        <strain evidence="1 2">DSM 6139</strain>
    </source>
</reference>
<accession>A0ABS4G544</accession>
<dbReference type="EMBL" id="JAGGKC010000018">
    <property type="protein sequence ID" value="MBP1919666.1"/>
    <property type="molecule type" value="Genomic_DNA"/>
</dbReference>
<dbReference type="Proteomes" id="UP001519271">
    <property type="component" value="Unassembled WGS sequence"/>
</dbReference>
<sequence>MQINIDENTIAEMKKRQRSERSVFRIEMSGFG</sequence>